<dbReference type="GO" id="GO:0004413">
    <property type="term" value="F:homoserine kinase activity"/>
    <property type="evidence" value="ECO:0007669"/>
    <property type="project" value="UniProtKB-EC"/>
</dbReference>
<dbReference type="EC" id="2.7.1.39" evidence="4"/>
<keyword evidence="4" id="KW-0418">Kinase</keyword>
<keyword evidence="5" id="KW-1185">Reference proteome</keyword>
<comment type="caution">
    <text evidence="4">The sequence shown here is derived from an EMBL/GenBank/DDBJ whole genome shotgun (WGS) entry which is preliminary data.</text>
</comment>
<dbReference type="Gene3D" id="3.30.200.20">
    <property type="entry name" value="Phosphorylase Kinase, domain 1"/>
    <property type="match status" value="1"/>
</dbReference>
<feature type="chain" id="PRO_5041981968" evidence="2">
    <location>
        <begin position="20"/>
        <end position="389"/>
    </location>
</feature>
<proteinExistence type="inferred from homology"/>
<dbReference type="InterPro" id="IPR002575">
    <property type="entry name" value="Aminoglycoside_PTrfase"/>
</dbReference>
<evidence type="ECO:0000313" key="4">
    <source>
        <dbReference type="EMBL" id="KAK1742310.1"/>
    </source>
</evidence>
<name>A0AAD8YC26_9STRA</name>
<keyword evidence="2" id="KW-0732">Signal</keyword>
<accession>A0AAD8YC26</accession>
<dbReference type="SUPFAM" id="SSF56112">
    <property type="entry name" value="Protein kinase-like (PK-like)"/>
    <property type="match status" value="1"/>
</dbReference>
<evidence type="ECO:0000256" key="2">
    <source>
        <dbReference type="SAM" id="SignalP"/>
    </source>
</evidence>
<keyword evidence="4" id="KW-0808">Transferase</keyword>
<dbReference type="Gene3D" id="3.90.1200.10">
    <property type="match status" value="1"/>
</dbReference>
<evidence type="ECO:0000259" key="3">
    <source>
        <dbReference type="Pfam" id="PF01636"/>
    </source>
</evidence>
<organism evidence="4 5">
    <name type="scientific">Skeletonema marinoi</name>
    <dbReference type="NCBI Taxonomy" id="267567"/>
    <lineage>
        <taxon>Eukaryota</taxon>
        <taxon>Sar</taxon>
        <taxon>Stramenopiles</taxon>
        <taxon>Ochrophyta</taxon>
        <taxon>Bacillariophyta</taxon>
        <taxon>Coscinodiscophyceae</taxon>
        <taxon>Thalassiosirophycidae</taxon>
        <taxon>Thalassiosirales</taxon>
        <taxon>Skeletonemataceae</taxon>
        <taxon>Skeletonema</taxon>
        <taxon>Skeletonema marinoi-dohrnii complex</taxon>
    </lineage>
</organism>
<dbReference type="InterPro" id="IPR050249">
    <property type="entry name" value="Pseudomonas-type_ThrB"/>
</dbReference>
<evidence type="ECO:0000256" key="1">
    <source>
        <dbReference type="ARBA" id="ARBA00038240"/>
    </source>
</evidence>
<dbReference type="Proteomes" id="UP001224775">
    <property type="component" value="Unassembled WGS sequence"/>
</dbReference>
<dbReference type="AlphaFoldDB" id="A0AAD8YC26"/>
<evidence type="ECO:0000313" key="5">
    <source>
        <dbReference type="Proteomes" id="UP001224775"/>
    </source>
</evidence>
<protein>
    <submittedName>
        <fullName evidence="4">Homoserine kinase</fullName>
        <ecNumber evidence="4">2.7.1.39</ecNumber>
    </submittedName>
</protein>
<reference evidence="4" key="1">
    <citation type="submission" date="2023-06" db="EMBL/GenBank/DDBJ databases">
        <title>Survivors Of The Sea: Transcriptome response of Skeletonema marinoi to long-term dormancy.</title>
        <authorList>
            <person name="Pinder M.I.M."/>
            <person name="Kourtchenko O."/>
            <person name="Robertson E.K."/>
            <person name="Larsson T."/>
            <person name="Maumus F."/>
            <person name="Osuna-Cruz C.M."/>
            <person name="Vancaester E."/>
            <person name="Stenow R."/>
            <person name="Vandepoele K."/>
            <person name="Ploug H."/>
            <person name="Bruchert V."/>
            <person name="Godhe A."/>
            <person name="Topel M."/>
        </authorList>
    </citation>
    <scope>NUCLEOTIDE SEQUENCE</scope>
    <source>
        <strain evidence="4">R05AC</strain>
    </source>
</reference>
<dbReference type="EMBL" id="JATAAI010000011">
    <property type="protein sequence ID" value="KAK1742310.1"/>
    <property type="molecule type" value="Genomic_DNA"/>
</dbReference>
<dbReference type="PANTHER" id="PTHR21064">
    <property type="entry name" value="AMINOGLYCOSIDE PHOSPHOTRANSFERASE DOMAIN-CONTAINING PROTEIN-RELATED"/>
    <property type="match status" value="1"/>
</dbReference>
<feature type="signal peptide" evidence="2">
    <location>
        <begin position="1"/>
        <end position="19"/>
    </location>
</feature>
<dbReference type="Pfam" id="PF01636">
    <property type="entry name" value="APH"/>
    <property type="match status" value="1"/>
</dbReference>
<dbReference type="PANTHER" id="PTHR21064:SF6">
    <property type="entry name" value="AMINOGLYCOSIDE PHOSPHOTRANSFERASE DOMAIN-CONTAINING PROTEIN"/>
    <property type="match status" value="1"/>
</dbReference>
<comment type="similarity">
    <text evidence="1">Belongs to the pseudomonas-type ThrB family.</text>
</comment>
<dbReference type="InterPro" id="IPR011009">
    <property type="entry name" value="Kinase-like_dom_sf"/>
</dbReference>
<feature type="domain" description="Aminoglycoside phosphotransferase" evidence="3">
    <location>
        <begin position="78"/>
        <end position="304"/>
    </location>
</feature>
<sequence length="389" mass="43391">MRFSSVVFAGALLARTAFSFQSGSSAHSISRMTALRSTAATEEAVAAPKSFVGSKLNDLDIAKEALAKFYDDIEGVTIEPTTGGVNNIVQYITLPSGERELLRIYNNGCDSMRVQWEHDILKQLNTFDLSFGVPKFLETKEGTTMVRLSNGADACMCELIPGGLPKLTAVEDIGRASGELNTALTKVDIQTSRCNVAPYWKMWDVHHAVTRESFEEEMNGPHFDEVRETADRMLKETLDIVDRCEGKYQSLPIQLIHGDLHYDNVLVDEGKVTALLDFEFAAFDWRAMELAICLSKYAGEEPDAMPYFVDFITGFAKTGKLTKEEAEAVPDLINLRILSNIVYFVGRHQAQEDNISSVTTRIQNYEKRVKWVNENSDAIVKCIVDEMGL</sequence>
<gene>
    <name evidence="4" type="ORF">QTG54_006875</name>
</gene>